<dbReference type="InterPro" id="IPR020449">
    <property type="entry name" value="Tscrpt_reg_AraC-type_HTH"/>
</dbReference>
<organism evidence="5 6">
    <name type="scientific">Sphingomonas caseinilyticus</name>
    <dbReference type="NCBI Taxonomy" id="2908205"/>
    <lineage>
        <taxon>Bacteria</taxon>
        <taxon>Pseudomonadati</taxon>
        <taxon>Pseudomonadota</taxon>
        <taxon>Alphaproteobacteria</taxon>
        <taxon>Sphingomonadales</taxon>
        <taxon>Sphingomonadaceae</taxon>
        <taxon>Sphingomonas</taxon>
    </lineage>
</organism>
<dbReference type="SMART" id="SM00342">
    <property type="entry name" value="HTH_ARAC"/>
    <property type="match status" value="1"/>
</dbReference>
<evidence type="ECO:0000256" key="1">
    <source>
        <dbReference type="ARBA" id="ARBA00023015"/>
    </source>
</evidence>
<dbReference type="PANTHER" id="PTHR43280:SF31">
    <property type="entry name" value="TRANSCRIPTIONAL REGULATORY PROTEIN"/>
    <property type="match status" value="1"/>
</dbReference>
<protein>
    <submittedName>
        <fullName evidence="5">AraC family transcriptional regulator</fullName>
    </submittedName>
</protein>
<keyword evidence="3" id="KW-0804">Transcription</keyword>
<dbReference type="InterPro" id="IPR018062">
    <property type="entry name" value="HTH_AraC-typ_CS"/>
</dbReference>
<dbReference type="PROSITE" id="PS01124">
    <property type="entry name" value="HTH_ARAC_FAMILY_2"/>
    <property type="match status" value="1"/>
</dbReference>
<evidence type="ECO:0000256" key="3">
    <source>
        <dbReference type="ARBA" id="ARBA00023163"/>
    </source>
</evidence>
<keyword evidence="2" id="KW-0238">DNA-binding</keyword>
<dbReference type="Gene3D" id="1.10.10.60">
    <property type="entry name" value="Homeodomain-like"/>
    <property type="match status" value="1"/>
</dbReference>
<evidence type="ECO:0000256" key="2">
    <source>
        <dbReference type="ARBA" id="ARBA00023125"/>
    </source>
</evidence>
<dbReference type="PRINTS" id="PR00032">
    <property type="entry name" value="HTHARAC"/>
</dbReference>
<sequence>MQQIRSQSFSLATAEPPMAFDWQDMLARQGRDVDGTAQSSDAEIHEIQGPFRHCDDRRYRIFLPTKGAFAYRTSDGRRIVADAVHLFVIAPGEMLDVEPLGRVDKFRGLVLVAPEELRPLNAAPKRRFNGQAEVMAANAPLEALLLANRIHVMSSFEEKNACMEAATRLIAIGLSAPILPRISKSSPIVDRLKVQLNETFHQRSSLTDLSAQVGKSPSLLTQMFTRSQDMSFYQYQLKIRLSAALAGLFGRHNITEVAYDVGFSSHSHFSVQFRRAFGMSPSQCRLYLASL</sequence>
<dbReference type="SUPFAM" id="SSF46689">
    <property type="entry name" value="Homeodomain-like"/>
    <property type="match status" value="2"/>
</dbReference>
<dbReference type="PROSITE" id="PS00041">
    <property type="entry name" value="HTH_ARAC_FAMILY_1"/>
    <property type="match status" value="1"/>
</dbReference>
<keyword evidence="6" id="KW-1185">Reference proteome</keyword>
<name>A0ABT0RVG4_9SPHN</name>
<evidence type="ECO:0000313" key="5">
    <source>
        <dbReference type="EMBL" id="MCL6699002.1"/>
    </source>
</evidence>
<dbReference type="Proteomes" id="UP001203410">
    <property type="component" value="Unassembled WGS sequence"/>
</dbReference>
<dbReference type="InterPro" id="IPR018060">
    <property type="entry name" value="HTH_AraC"/>
</dbReference>
<evidence type="ECO:0000259" key="4">
    <source>
        <dbReference type="PROSITE" id="PS01124"/>
    </source>
</evidence>
<accession>A0ABT0RVG4</accession>
<reference evidence="5 6" key="1">
    <citation type="submission" date="2022-05" db="EMBL/GenBank/DDBJ databases">
        <authorList>
            <person name="Jo J.-H."/>
            <person name="Im W.-T."/>
        </authorList>
    </citation>
    <scope>NUCLEOTIDE SEQUENCE [LARGE SCALE GENOMIC DNA]</scope>
    <source>
        <strain evidence="5 6">NSE70-1</strain>
    </source>
</reference>
<dbReference type="EMBL" id="JAMGBA010000002">
    <property type="protein sequence ID" value="MCL6699002.1"/>
    <property type="molecule type" value="Genomic_DNA"/>
</dbReference>
<dbReference type="InterPro" id="IPR009057">
    <property type="entry name" value="Homeodomain-like_sf"/>
</dbReference>
<evidence type="ECO:0000313" key="6">
    <source>
        <dbReference type="Proteomes" id="UP001203410"/>
    </source>
</evidence>
<comment type="caution">
    <text evidence="5">The sequence shown here is derived from an EMBL/GenBank/DDBJ whole genome shotgun (WGS) entry which is preliminary data.</text>
</comment>
<feature type="domain" description="HTH araC/xylS-type" evidence="4">
    <location>
        <begin position="190"/>
        <end position="287"/>
    </location>
</feature>
<keyword evidence="1" id="KW-0805">Transcription regulation</keyword>
<proteinExistence type="predicted"/>
<dbReference type="PANTHER" id="PTHR43280">
    <property type="entry name" value="ARAC-FAMILY TRANSCRIPTIONAL REGULATOR"/>
    <property type="match status" value="1"/>
</dbReference>
<gene>
    <name evidence="5" type="ORF">LZ496_09435</name>
</gene>
<dbReference type="Pfam" id="PF12833">
    <property type="entry name" value="HTH_18"/>
    <property type="match status" value="1"/>
</dbReference>
<dbReference type="RefSeq" id="WP_249904377.1">
    <property type="nucleotide sequence ID" value="NZ_JAMGBA010000002.1"/>
</dbReference>